<accession>X0WBM7</accession>
<reference evidence="1" key="1">
    <citation type="journal article" date="2014" name="Front. Microbiol.">
        <title>High frequency of phylogenetically diverse reductive dehalogenase-homologous genes in deep subseafloor sedimentary metagenomes.</title>
        <authorList>
            <person name="Kawai M."/>
            <person name="Futagami T."/>
            <person name="Toyoda A."/>
            <person name="Takaki Y."/>
            <person name="Nishi S."/>
            <person name="Hori S."/>
            <person name="Arai W."/>
            <person name="Tsubouchi T."/>
            <person name="Morono Y."/>
            <person name="Uchiyama I."/>
            <person name="Ito T."/>
            <person name="Fujiyama A."/>
            <person name="Inagaki F."/>
            <person name="Takami H."/>
        </authorList>
    </citation>
    <scope>NUCLEOTIDE SEQUENCE</scope>
    <source>
        <strain evidence="1">Expedition CK06-06</strain>
    </source>
</reference>
<dbReference type="EMBL" id="BARS01034293">
    <property type="protein sequence ID" value="GAG20617.1"/>
    <property type="molecule type" value="Genomic_DNA"/>
</dbReference>
<comment type="caution">
    <text evidence="1">The sequence shown here is derived from an EMBL/GenBank/DDBJ whole genome shotgun (WGS) entry which is preliminary data.</text>
</comment>
<proteinExistence type="predicted"/>
<dbReference type="AlphaFoldDB" id="X0WBM7"/>
<organism evidence="1">
    <name type="scientific">marine sediment metagenome</name>
    <dbReference type="NCBI Taxonomy" id="412755"/>
    <lineage>
        <taxon>unclassified sequences</taxon>
        <taxon>metagenomes</taxon>
        <taxon>ecological metagenomes</taxon>
    </lineage>
</organism>
<protein>
    <submittedName>
        <fullName evidence="1">Uncharacterized protein</fullName>
    </submittedName>
</protein>
<sequence>MKDGKVEDIHDVDANLQDVVSRVGGRFKLTALIQKKLR</sequence>
<name>X0WBM7_9ZZZZ</name>
<feature type="non-terminal residue" evidence="1">
    <location>
        <position position="38"/>
    </location>
</feature>
<evidence type="ECO:0000313" key="1">
    <source>
        <dbReference type="EMBL" id="GAG20617.1"/>
    </source>
</evidence>
<gene>
    <name evidence="1" type="ORF">S01H1_52999</name>
</gene>